<proteinExistence type="predicted"/>
<gene>
    <name evidence="2" type="ORF">E6C64_13385</name>
</gene>
<dbReference type="AlphaFoldDB" id="A0A4V3WSW3"/>
<evidence type="ECO:0000313" key="2">
    <source>
        <dbReference type="EMBL" id="THG29657.1"/>
    </source>
</evidence>
<keyword evidence="1" id="KW-1133">Transmembrane helix</keyword>
<keyword evidence="1" id="KW-0472">Membrane</keyword>
<dbReference type="Proteomes" id="UP000309133">
    <property type="component" value="Unassembled WGS sequence"/>
</dbReference>
<organism evidence="2 3">
    <name type="scientific">Naasia lichenicola</name>
    <dbReference type="NCBI Taxonomy" id="2565933"/>
    <lineage>
        <taxon>Bacteria</taxon>
        <taxon>Bacillati</taxon>
        <taxon>Actinomycetota</taxon>
        <taxon>Actinomycetes</taxon>
        <taxon>Micrococcales</taxon>
        <taxon>Microbacteriaceae</taxon>
        <taxon>Naasia</taxon>
    </lineage>
</organism>
<comment type="caution">
    <text evidence="2">The sequence shown here is derived from an EMBL/GenBank/DDBJ whole genome shotgun (WGS) entry which is preliminary data.</text>
</comment>
<evidence type="ECO:0008006" key="4">
    <source>
        <dbReference type="Google" id="ProtNLM"/>
    </source>
</evidence>
<accession>A0A4V3WSW3</accession>
<evidence type="ECO:0000313" key="3">
    <source>
        <dbReference type="Proteomes" id="UP000309133"/>
    </source>
</evidence>
<dbReference type="InterPro" id="IPR034756">
    <property type="entry name" value="T2SSM_b"/>
</dbReference>
<dbReference type="Gene3D" id="3.30.70.60">
    <property type="match status" value="1"/>
</dbReference>
<dbReference type="PANTHER" id="PTHR39555">
    <property type="entry name" value="FIMBRIAL ASSEMBLY PROTEIN PILO-LIKE PROTEIN-RELATED"/>
    <property type="match status" value="1"/>
</dbReference>
<dbReference type="Pfam" id="PF10741">
    <property type="entry name" value="T2SSM_b"/>
    <property type="match status" value="1"/>
</dbReference>
<dbReference type="PANTHER" id="PTHR39555:SF1">
    <property type="entry name" value="TYPE IV PILUS INNER MEMBRANE COMPONENT PILO"/>
    <property type="match status" value="1"/>
</dbReference>
<feature type="transmembrane region" description="Helical" evidence="1">
    <location>
        <begin position="12"/>
        <end position="29"/>
    </location>
</feature>
<dbReference type="EMBL" id="SSSM01000005">
    <property type="protein sequence ID" value="THG29657.1"/>
    <property type="molecule type" value="Genomic_DNA"/>
</dbReference>
<reference evidence="2 3" key="1">
    <citation type="submission" date="2019-04" db="EMBL/GenBank/DDBJ databases">
        <authorList>
            <person name="Jiang L."/>
        </authorList>
    </citation>
    <scope>NUCLEOTIDE SEQUENCE [LARGE SCALE GENOMIC DNA]</scope>
    <source>
        <strain evidence="2 3">YIM 131853</strain>
    </source>
</reference>
<name>A0A4V3WSW3_9MICO</name>
<keyword evidence="1" id="KW-0812">Transmembrane</keyword>
<dbReference type="OrthoDB" id="5125831at2"/>
<dbReference type="RefSeq" id="WP_136427986.1">
    <property type="nucleotide sequence ID" value="NZ_SSSM01000005.1"/>
</dbReference>
<dbReference type="InterPro" id="IPR014717">
    <property type="entry name" value="Transl_elong_EF1B/ribsomal_bS6"/>
</dbReference>
<keyword evidence="3" id="KW-1185">Reference proteome</keyword>
<evidence type="ECO:0000256" key="1">
    <source>
        <dbReference type="SAM" id="Phobius"/>
    </source>
</evidence>
<protein>
    <recommendedName>
        <fullName evidence="4">Pilus assembly protein PilO</fullName>
    </recommendedName>
</protein>
<sequence>MNIALDHRTKVIIGAVFMVLLVVGGWFLGVSPQLDSRALALAQIANVAVANEAAAAKLGALSAAADTLPALESQLATLDASVPSNADSAALLSQINAIAASAGVVVDGVKLEDATAYTPPPPADPSVATTDGTASAATAYSDPRITAGNFIQIPVTVSVTGSYENVQAFLAGLQNGSRLFLVNSFQSTRNASEDGSSTTITADSSVSAVIGGFVYVLLSSEDASANATAAADATAAAG</sequence>